<reference evidence="1 2" key="1">
    <citation type="journal article" date="2014" name="PLoS Genet.">
        <title>Phylogenetically driven sequencing of extremely halophilic archaea reveals strategies for static and dynamic osmo-response.</title>
        <authorList>
            <person name="Becker E.A."/>
            <person name="Seitzer P.M."/>
            <person name="Tritt A."/>
            <person name="Larsen D."/>
            <person name="Krusor M."/>
            <person name="Yao A.I."/>
            <person name="Wu D."/>
            <person name="Madern D."/>
            <person name="Eisen J.A."/>
            <person name="Darling A.E."/>
            <person name="Facciotti M.T."/>
        </authorList>
    </citation>
    <scope>NUCLEOTIDE SEQUENCE [LARGE SCALE GENOMIC DNA]</scope>
    <source>
        <strain evidence="1 2">GA33</strain>
    </source>
</reference>
<dbReference type="RefSeq" id="WP_006090645.1">
    <property type="nucleotide sequence ID" value="NZ_AOHW01000036.1"/>
</dbReference>
<dbReference type="STRING" id="1114856.GCA_000383975_03135"/>
<accession>L9VR65</accession>
<comment type="caution">
    <text evidence="1">The sequence shown here is derived from an EMBL/GenBank/DDBJ whole genome shotgun (WGS) entry which is preliminary data.</text>
</comment>
<keyword evidence="2" id="KW-1185">Reference proteome</keyword>
<proteinExistence type="predicted"/>
<dbReference type="PATRIC" id="fig|1114856.3.peg.2819"/>
<name>L9VR65_9EURY</name>
<dbReference type="EMBL" id="AOHW01000036">
    <property type="protein sequence ID" value="ELY39705.1"/>
    <property type="molecule type" value="Genomic_DNA"/>
</dbReference>
<protein>
    <submittedName>
        <fullName evidence="1">Uncharacterized protein</fullName>
    </submittedName>
</protein>
<gene>
    <name evidence="1" type="ORF">C496_13546</name>
</gene>
<organism evidence="1 2">
    <name type="scientific">Natronorubrum tibetense GA33</name>
    <dbReference type="NCBI Taxonomy" id="1114856"/>
    <lineage>
        <taxon>Archaea</taxon>
        <taxon>Methanobacteriati</taxon>
        <taxon>Methanobacteriota</taxon>
        <taxon>Stenosarchaea group</taxon>
        <taxon>Halobacteria</taxon>
        <taxon>Halobacteriales</taxon>
        <taxon>Natrialbaceae</taxon>
        <taxon>Natronorubrum</taxon>
    </lineage>
</organism>
<dbReference type="AlphaFoldDB" id="L9VR65"/>
<dbReference type="OrthoDB" id="236780at2157"/>
<dbReference type="Proteomes" id="UP000011599">
    <property type="component" value="Unassembled WGS sequence"/>
</dbReference>
<sequence>MSLTVHDPTIEGSTIECEITPPRHTQRFFSGEPFRVEYNVDLEGLPTEIATIPALAHVCPVAWANGVDVEVSAVDETFLETLEEVREVLRGMYPSFIEGGDIRVGEVVDTRTDRSPEEFDRSGLLFSGGIDSVASYVRQREETPTLISIQGWVVGVEQDDRWEGARTDIDTFAADRGLDVQNVRSNMLSCLDMPMLQAHYKRYVDGAWYSSVGHGIGLVALCAPLSYALGLGTIHIASSHTDEFEHPWGSHPSIDNNVRWTYTSGNHDGYELSRQEKVELIADYVETETTAFPIRTCVHEDRGGNCNECEKCYRTMVGMVLAGLDPNRFGYEMDERRFHEVREGFEQRTFVMDDHTIFHWRDIQDHVRYGREFPVDGATAFFEWLETVDIGAITESATEATHRKVVRGVARNIPYPVYNSLYPVYGTLKKQI</sequence>
<evidence type="ECO:0000313" key="1">
    <source>
        <dbReference type="EMBL" id="ELY39705.1"/>
    </source>
</evidence>
<dbReference type="eggNOG" id="arCOG10304">
    <property type="taxonomic scope" value="Archaea"/>
</dbReference>
<evidence type="ECO:0000313" key="2">
    <source>
        <dbReference type="Proteomes" id="UP000011599"/>
    </source>
</evidence>